<gene>
    <name evidence="4" type="ORF">EX30DRAFT_398074</name>
</gene>
<dbReference type="GO" id="GO:0000776">
    <property type="term" value="C:kinetochore"/>
    <property type="evidence" value="ECO:0007669"/>
    <property type="project" value="InterPro"/>
</dbReference>
<dbReference type="STRING" id="341454.A0A4S2MLP8"/>
<feature type="compositionally biased region" description="Polar residues" evidence="2">
    <location>
        <begin position="36"/>
        <end position="45"/>
    </location>
</feature>
<keyword evidence="1" id="KW-0175">Coiled coil</keyword>
<dbReference type="GO" id="GO:0034501">
    <property type="term" value="P:protein localization to kinetochore"/>
    <property type="evidence" value="ECO:0007669"/>
    <property type="project" value="InterPro"/>
</dbReference>
<dbReference type="OrthoDB" id="18959at2759"/>
<evidence type="ECO:0000313" key="5">
    <source>
        <dbReference type="Proteomes" id="UP000298138"/>
    </source>
</evidence>
<dbReference type="PANTHER" id="PTHR37329">
    <property type="entry name" value="KINETOCHORE PROTEIN SOS7"/>
    <property type="match status" value="1"/>
</dbReference>
<evidence type="ECO:0000313" key="4">
    <source>
        <dbReference type="EMBL" id="TGZ77981.1"/>
    </source>
</evidence>
<dbReference type="PANTHER" id="PTHR37329:SF1">
    <property type="entry name" value="KINETOCHORE PROTEIN SOS7"/>
    <property type="match status" value="1"/>
</dbReference>
<feature type="coiled-coil region" evidence="1">
    <location>
        <begin position="176"/>
        <end position="224"/>
    </location>
</feature>
<evidence type="ECO:0000259" key="3">
    <source>
        <dbReference type="Pfam" id="PF20882"/>
    </source>
</evidence>
<dbReference type="InterPro" id="IPR048781">
    <property type="entry name" value="Sos7_CC"/>
</dbReference>
<evidence type="ECO:0000256" key="1">
    <source>
        <dbReference type="SAM" id="Coils"/>
    </source>
</evidence>
<name>A0A4S2MLP8_9PEZI</name>
<dbReference type="EMBL" id="ML220146">
    <property type="protein sequence ID" value="TGZ77981.1"/>
    <property type="molecule type" value="Genomic_DNA"/>
</dbReference>
<protein>
    <recommendedName>
        <fullName evidence="3">Kinetochore protein Sos7 coiled-coil domain-containing protein</fullName>
    </recommendedName>
</protein>
<evidence type="ECO:0000256" key="2">
    <source>
        <dbReference type="SAM" id="MobiDB-lite"/>
    </source>
</evidence>
<dbReference type="AlphaFoldDB" id="A0A4S2MLP8"/>
<feature type="region of interest" description="Disordered" evidence="2">
    <location>
        <begin position="25"/>
        <end position="49"/>
    </location>
</feature>
<dbReference type="InterPro" id="IPR037475">
    <property type="entry name" value="Sos7"/>
</dbReference>
<reference evidence="4 5" key="1">
    <citation type="submission" date="2019-04" db="EMBL/GenBank/DDBJ databases">
        <title>Comparative genomics and transcriptomics to analyze fruiting body development in filamentous ascomycetes.</title>
        <authorList>
            <consortium name="DOE Joint Genome Institute"/>
            <person name="Lutkenhaus R."/>
            <person name="Traeger S."/>
            <person name="Breuer J."/>
            <person name="Kuo A."/>
            <person name="Lipzen A."/>
            <person name="Pangilinan J."/>
            <person name="Dilworth D."/>
            <person name="Sandor L."/>
            <person name="Poggeler S."/>
            <person name="Barry K."/>
            <person name="Grigoriev I.V."/>
            <person name="Nowrousian M."/>
        </authorList>
    </citation>
    <scope>NUCLEOTIDE SEQUENCE [LARGE SCALE GENOMIC DNA]</scope>
    <source>
        <strain evidence="4 5">CBS 389.68</strain>
    </source>
</reference>
<feature type="domain" description="Kinetochore protein Sos7 coiled-coil" evidence="3">
    <location>
        <begin position="61"/>
        <end position="133"/>
    </location>
</feature>
<keyword evidence="5" id="KW-1185">Reference proteome</keyword>
<dbReference type="InParanoid" id="A0A4S2MLP8"/>
<sequence length="256" mass="29079">MSTPIQIFDEILKHKLTLDKLTTSITAPTPHRTSDASDTSTSLPSNPDPTALATTLENYKEYFSKLRFNYLEQMTKEKFLHMIVVDPPVQVEATDNERLEEVLRVAKMELGERKEVVQGVLKELERVSRRIAPVYDEVTGQIKTASSLPGETEKLELENAKLADEEQYGSDYALPLDDTQRLYMDIESELLTLEKRLEELITQLPKKQEELEQLTKEIRVNEASKAGLEKFAEDAVKLREGAKAAGKVERENAGQW</sequence>
<dbReference type="GO" id="GO:0051315">
    <property type="term" value="P:attachment of mitotic spindle microtubules to kinetochore"/>
    <property type="evidence" value="ECO:0007669"/>
    <property type="project" value="TreeGrafter"/>
</dbReference>
<organism evidence="4 5">
    <name type="scientific">Ascodesmis nigricans</name>
    <dbReference type="NCBI Taxonomy" id="341454"/>
    <lineage>
        <taxon>Eukaryota</taxon>
        <taxon>Fungi</taxon>
        <taxon>Dikarya</taxon>
        <taxon>Ascomycota</taxon>
        <taxon>Pezizomycotina</taxon>
        <taxon>Pezizomycetes</taxon>
        <taxon>Pezizales</taxon>
        <taxon>Ascodesmidaceae</taxon>
        <taxon>Ascodesmis</taxon>
    </lineage>
</organism>
<dbReference type="Pfam" id="PF20882">
    <property type="entry name" value="Sos7"/>
    <property type="match status" value="1"/>
</dbReference>
<accession>A0A4S2MLP8</accession>
<dbReference type="Proteomes" id="UP000298138">
    <property type="component" value="Unassembled WGS sequence"/>
</dbReference>
<proteinExistence type="predicted"/>